<evidence type="ECO:0000313" key="11">
    <source>
        <dbReference type="Proteomes" id="UP000334990"/>
    </source>
</evidence>
<evidence type="ECO:0000256" key="7">
    <source>
        <dbReference type="HAMAP-Rule" id="MF_01208"/>
    </source>
</evidence>
<keyword evidence="11" id="KW-1185">Reference proteome</keyword>
<comment type="subunit">
    <text evidence="7">Homodimer.</text>
</comment>
<gene>
    <name evidence="7" type="primary">pyrE</name>
    <name evidence="10" type="ORF">Acor_82410</name>
</gene>
<dbReference type="InterPro" id="IPR000836">
    <property type="entry name" value="PRTase_dom"/>
</dbReference>
<evidence type="ECO:0000256" key="4">
    <source>
        <dbReference type="ARBA" id="ARBA00022679"/>
    </source>
</evidence>
<dbReference type="GO" id="GO:0004588">
    <property type="term" value="F:orotate phosphoribosyltransferase activity"/>
    <property type="evidence" value="ECO:0007669"/>
    <property type="project" value="UniProtKB-UniRule"/>
</dbReference>
<dbReference type="Pfam" id="PF00156">
    <property type="entry name" value="Pribosyltran"/>
    <property type="match status" value="1"/>
</dbReference>
<comment type="pathway">
    <text evidence="1 7">Pyrimidine metabolism; UMP biosynthesis via de novo pathway; UMP from orotate: step 1/2.</text>
</comment>
<evidence type="ECO:0000256" key="2">
    <source>
        <dbReference type="ARBA" id="ARBA00011971"/>
    </source>
</evidence>
<dbReference type="GO" id="GO:0019856">
    <property type="term" value="P:pyrimidine nucleobase biosynthetic process"/>
    <property type="evidence" value="ECO:0007669"/>
    <property type="project" value="TreeGrafter"/>
</dbReference>
<dbReference type="PANTHER" id="PTHR19278">
    <property type="entry name" value="OROTATE PHOSPHORIBOSYLTRANSFERASE"/>
    <property type="match status" value="1"/>
</dbReference>
<comment type="similarity">
    <text evidence="7">Belongs to the purine/pyrimidine phosphoribosyltransferase family. PyrE subfamily.</text>
</comment>
<feature type="binding site" evidence="7">
    <location>
        <position position="394"/>
    </location>
    <ligand>
        <name>orotate</name>
        <dbReference type="ChEBI" id="CHEBI:30839"/>
    </ligand>
</feature>
<dbReference type="CDD" id="cd06223">
    <property type="entry name" value="PRTases_typeI"/>
    <property type="match status" value="1"/>
</dbReference>
<feature type="region of interest" description="Disordered" evidence="8">
    <location>
        <begin position="243"/>
        <end position="263"/>
    </location>
</feature>
<evidence type="ECO:0000256" key="8">
    <source>
        <dbReference type="SAM" id="MobiDB-lite"/>
    </source>
</evidence>
<dbReference type="GO" id="GO:0044205">
    <property type="term" value="P:'de novo' UMP biosynthetic process"/>
    <property type="evidence" value="ECO:0007669"/>
    <property type="project" value="UniProtKB-UniRule"/>
</dbReference>
<evidence type="ECO:0000256" key="3">
    <source>
        <dbReference type="ARBA" id="ARBA00022676"/>
    </source>
</evidence>
<evidence type="ECO:0000259" key="9">
    <source>
        <dbReference type="Pfam" id="PF00156"/>
    </source>
</evidence>
<feature type="binding site" evidence="7">
    <location>
        <position position="364"/>
    </location>
    <ligand>
        <name>5-phospho-alpha-D-ribose 1-diphosphate</name>
        <dbReference type="ChEBI" id="CHEBI:58017"/>
        <note>ligand shared between dimeric partners</note>
    </ligand>
</feature>
<feature type="binding site" evidence="7">
    <location>
        <position position="422"/>
    </location>
    <ligand>
        <name>orotate</name>
        <dbReference type="ChEBI" id="CHEBI:30839"/>
    </ligand>
</feature>
<comment type="caution">
    <text evidence="7">Lacks conserved residue(s) required for the propagation of feature annotation.</text>
</comment>
<comment type="catalytic activity">
    <reaction evidence="7">
        <text>orotidine 5'-phosphate + diphosphate = orotate + 5-phospho-alpha-D-ribose 1-diphosphate</text>
        <dbReference type="Rhea" id="RHEA:10380"/>
        <dbReference type="ChEBI" id="CHEBI:30839"/>
        <dbReference type="ChEBI" id="CHEBI:33019"/>
        <dbReference type="ChEBI" id="CHEBI:57538"/>
        <dbReference type="ChEBI" id="CHEBI:58017"/>
        <dbReference type="EC" id="2.4.2.10"/>
    </reaction>
</comment>
<dbReference type="EC" id="2.4.2.10" evidence="2 7"/>
<feature type="domain" description="Phosphoribosyltransferase" evidence="9">
    <location>
        <begin position="377"/>
        <end position="427"/>
    </location>
</feature>
<sequence length="447" mass="46482">MIDDVPRRNLTKEAEVSDLRCIKALWRAGSAAWAVPADWWAPAVDAMVLALHRGQSVDHACAALGGARARTGVGVAEGLRDLAALYASLGRAEPPLTALCAFASGWAEASFAPMAELTCDDPLSGLATPPYLRTRLAELYREAAAGGLSPGSSHRLVVVSLGVPPADPFVRIADLLRAAEVMRATFPGGDTLALMPPARVAALIRVRLAVRLTALRRSLRGLAAEVVAHRLPETLASAVRLTLPQTPPAPTSRGGGGNGAGGPDLRLSTMSDREKLLDEIKAKGVVHGRVVLSSGKEADYYVDLRRITLDGLAAPLVGRVLLDLTEDLGYEAVGGLTLGADPVATAMLHAAAARGQVLDAFVVRKEGKAHGLQRRIEGPDVAGRRVLAVEDTTTTGGSVLTAVTALREAGAIVVGIATIVHRGGDEKLAAAGLPYRTVFSLADLGLG</sequence>
<feature type="binding site" evidence="7">
    <location>
        <position position="370"/>
    </location>
    <ligand>
        <name>5-phospho-alpha-D-ribose 1-diphosphate</name>
        <dbReference type="ChEBI" id="CHEBI:58017"/>
        <note>ligand shared between dimeric partners</note>
    </ligand>
</feature>
<protein>
    <recommendedName>
        <fullName evidence="2 7">Orotate phosphoribosyltransferase</fullName>
        <shortName evidence="7">OPRT</shortName>
        <shortName evidence="7">OPRTase</shortName>
        <ecNumber evidence="2 7">2.4.2.10</ecNumber>
    </recommendedName>
</protein>
<evidence type="ECO:0000256" key="1">
    <source>
        <dbReference type="ARBA" id="ARBA00004889"/>
    </source>
</evidence>
<keyword evidence="5 7" id="KW-0460">Magnesium</keyword>
<dbReference type="PANTHER" id="PTHR19278:SF9">
    <property type="entry name" value="URIDINE 5'-MONOPHOSPHATE SYNTHASE"/>
    <property type="match status" value="1"/>
</dbReference>
<feature type="binding site" evidence="7">
    <location>
        <position position="368"/>
    </location>
    <ligand>
        <name>5-phospho-alpha-D-ribose 1-diphosphate</name>
        <dbReference type="ChEBI" id="CHEBI:58017"/>
        <note>ligand shared between dimeric partners</note>
    </ligand>
</feature>
<comment type="caution">
    <text evidence="10">The sequence shown here is derived from an EMBL/GenBank/DDBJ whole genome shotgun (WGS) entry which is preliminary data.</text>
</comment>
<dbReference type="FunFam" id="3.40.50.2020:FF:000029">
    <property type="entry name" value="Orotate phosphoribosyltransferase"/>
    <property type="match status" value="1"/>
</dbReference>
<dbReference type="SUPFAM" id="SSF53271">
    <property type="entry name" value="PRTase-like"/>
    <property type="match status" value="1"/>
</dbReference>
<feature type="binding site" description="in other chain" evidence="7">
    <location>
        <position position="365"/>
    </location>
    <ligand>
        <name>5-phospho-alpha-D-ribose 1-diphosphate</name>
        <dbReference type="ChEBI" id="CHEBI:58017"/>
        <note>ligand shared between dimeric partners</note>
    </ligand>
</feature>
<reference evidence="10 11" key="1">
    <citation type="submission" date="2019-10" db="EMBL/GenBank/DDBJ databases">
        <title>Whole genome shotgun sequence of Acrocarpospora corrugata NBRC 13972.</title>
        <authorList>
            <person name="Ichikawa N."/>
            <person name="Kimura A."/>
            <person name="Kitahashi Y."/>
            <person name="Komaki H."/>
            <person name="Oguchi A."/>
        </authorList>
    </citation>
    <scope>NUCLEOTIDE SEQUENCE [LARGE SCALE GENOMIC DNA]</scope>
    <source>
        <strain evidence="10 11">NBRC 13972</strain>
    </source>
</reference>
<evidence type="ECO:0000256" key="6">
    <source>
        <dbReference type="ARBA" id="ARBA00022975"/>
    </source>
</evidence>
<accession>A0A5M3WDM0</accession>
<comment type="function">
    <text evidence="7">Catalyzes the transfer of a ribosyl phosphate group from 5-phosphoribose 1-diphosphate to orotate, leading to the formation of orotidine monophosphate (OMP).</text>
</comment>
<dbReference type="InterPro" id="IPR004467">
    <property type="entry name" value="Or_phspho_trans_dom"/>
</dbReference>
<comment type="cofactor">
    <cofactor evidence="7">
        <name>Mg(2+)</name>
        <dbReference type="ChEBI" id="CHEBI:18420"/>
    </cofactor>
</comment>
<evidence type="ECO:0000313" key="10">
    <source>
        <dbReference type="EMBL" id="GES06172.1"/>
    </source>
</evidence>
<dbReference type="EMBL" id="BLAD01000135">
    <property type="protein sequence ID" value="GES06172.1"/>
    <property type="molecule type" value="Genomic_DNA"/>
</dbReference>
<organism evidence="10 11">
    <name type="scientific">Acrocarpospora corrugata</name>
    <dbReference type="NCBI Taxonomy" id="35763"/>
    <lineage>
        <taxon>Bacteria</taxon>
        <taxon>Bacillati</taxon>
        <taxon>Actinomycetota</taxon>
        <taxon>Actinomycetes</taxon>
        <taxon>Streptosporangiales</taxon>
        <taxon>Streptosporangiaceae</taxon>
        <taxon>Acrocarpospora</taxon>
    </lineage>
</organism>
<dbReference type="Proteomes" id="UP000334990">
    <property type="component" value="Unassembled WGS sequence"/>
</dbReference>
<dbReference type="UniPathway" id="UPA00070">
    <property type="reaction ID" value="UER00119"/>
</dbReference>
<feature type="binding site" description="in other chain" evidence="7">
    <location>
        <begin position="390"/>
        <end position="398"/>
    </location>
    <ligand>
        <name>5-phospho-alpha-D-ribose 1-diphosphate</name>
        <dbReference type="ChEBI" id="CHEBI:58017"/>
        <note>ligand shared between dimeric partners</note>
    </ligand>
</feature>
<keyword evidence="4 7" id="KW-0808">Transferase</keyword>
<keyword evidence="3 7" id="KW-0328">Glycosyltransferase</keyword>
<dbReference type="AlphaFoldDB" id="A0A5M3WDM0"/>
<evidence type="ECO:0000256" key="5">
    <source>
        <dbReference type="ARBA" id="ARBA00022842"/>
    </source>
</evidence>
<dbReference type="GO" id="GO:0000287">
    <property type="term" value="F:magnesium ion binding"/>
    <property type="evidence" value="ECO:0007669"/>
    <property type="project" value="UniProtKB-UniRule"/>
</dbReference>
<feature type="compositionally biased region" description="Gly residues" evidence="8">
    <location>
        <begin position="253"/>
        <end position="262"/>
    </location>
</feature>
<name>A0A5M3WDM0_9ACTN</name>
<proteinExistence type="inferred from homology"/>
<keyword evidence="6 7" id="KW-0665">Pyrimidine biosynthesis</keyword>
<dbReference type="Gene3D" id="3.40.50.2020">
    <property type="match status" value="1"/>
</dbReference>
<dbReference type="NCBIfam" id="TIGR00336">
    <property type="entry name" value="pyrE"/>
    <property type="match status" value="1"/>
</dbReference>
<dbReference type="InterPro" id="IPR023031">
    <property type="entry name" value="OPRT"/>
</dbReference>
<dbReference type="HAMAP" id="MF_01208">
    <property type="entry name" value="PyrE"/>
    <property type="match status" value="1"/>
</dbReference>
<dbReference type="InterPro" id="IPR029057">
    <property type="entry name" value="PRTase-like"/>
</dbReference>